<sequence length="125" mass="13535">MEHQPKISIVEAVFLLMYLGFTDLVGIILVLFAFDDFFIIDALTFPVTQVYFRMKGVKGTADLIANVAELVPYVGALPLRTVGVLIVIWADRHPEGALAKSGQMAQMAAKVKTPKGGTLAARAKS</sequence>
<dbReference type="EMBL" id="MHJJ01000007">
    <property type="protein sequence ID" value="OGY65726.1"/>
    <property type="molecule type" value="Genomic_DNA"/>
</dbReference>
<dbReference type="Proteomes" id="UP000177942">
    <property type="component" value="Unassembled WGS sequence"/>
</dbReference>
<gene>
    <name evidence="2" type="ORF">A3A16_03890</name>
</gene>
<dbReference type="AlphaFoldDB" id="A0A1G1ZNI7"/>
<dbReference type="STRING" id="1798407.A3A16_03890"/>
<name>A0A1G1ZNI7_9BACT</name>
<proteinExistence type="predicted"/>
<evidence type="ECO:0000313" key="2">
    <source>
        <dbReference type="EMBL" id="OGY65726.1"/>
    </source>
</evidence>
<keyword evidence="1" id="KW-0472">Membrane</keyword>
<evidence type="ECO:0000256" key="1">
    <source>
        <dbReference type="SAM" id="Phobius"/>
    </source>
</evidence>
<protein>
    <submittedName>
        <fullName evidence="2">Uncharacterized protein</fullName>
    </submittedName>
</protein>
<comment type="caution">
    <text evidence="2">The sequence shown here is derived from an EMBL/GenBank/DDBJ whole genome shotgun (WGS) entry which is preliminary data.</text>
</comment>
<keyword evidence="1" id="KW-1133">Transmembrane helix</keyword>
<keyword evidence="1" id="KW-0812">Transmembrane</keyword>
<organism evidence="2 3">
    <name type="scientific">Candidatus Harrisonbacteria bacterium RIFCSPLOWO2_01_FULL_44_18</name>
    <dbReference type="NCBI Taxonomy" id="1798407"/>
    <lineage>
        <taxon>Bacteria</taxon>
        <taxon>Candidatus Harrisoniibacteriota</taxon>
    </lineage>
</organism>
<feature type="transmembrane region" description="Helical" evidence="1">
    <location>
        <begin position="12"/>
        <end position="34"/>
    </location>
</feature>
<reference evidence="2 3" key="1">
    <citation type="journal article" date="2016" name="Nat. Commun.">
        <title>Thousands of microbial genomes shed light on interconnected biogeochemical processes in an aquifer system.</title>
        <authorList>
            <person name="Anantharaman K."/>
            <person name="Brown C.T."/>
            <person name="Hug L.A."/>
            <person name="Sharon I."/>
            <person name="Castelle C.J."/>
            <person name="Probst A.J."/>
            <person name="Thomas B.C."/>
            <person name="Singh A."/>
            <person name="Wilkins M.J."/>
            <person name="Karaoz U."/>
            <person name="Brodie E.L."/>
            <person name="Williams K.H."/>
            <person name="Hubbard S.S."/>
            <person name="Banfield J.F."/>
        </authorList>
    </citation>
    <scope>NUCLEOTIDE SEQUENCE [LARGE SCALE GENOMIC DNA]</scope>
</reference>
<accession>A0A1G1ZNI7</accession>
<evidence type="ECO:0000313" key="3">
    <source>
        <dbReference type="Proteomes" id="UP000177942"/>
    </source>
</evidence>